<feature type="region of interest" description="Disordered" evidence="1">
    <location>
        <begin position="296"/>
        <end position="318"/>
    </location>
</feature>
<name>A0A4P9WPG1_9FUNG</name>
<dbReference type="Proteomes" id="UP000269721">
    <property type="component" value="Unassembled WGS sequence"/>
</dbReference>
<reference evidence="3" key="1">
    <citation type="journal article" date="2018" name="Nat. Microbiol.">
        <title>Leveraging single-cell genomics to expand the fungal tree of life.</title>
        <authorList>
            <person name="Ahrendt S.R."/>
            <person name="Quandt C.A."/>
            <person name="Ciobanu D."/>
            <person name="Clum A."/>
            <person name="Salamov A."/>
            <person name="Andreopoulos B."/>
            <person name="Cheng J.F."/>
            <person name="Woyke T."/>
            <person name="Pelin A."/>
            <person name="Henrissat B."/>
            <person name="Reynolds N.K."/>
            <person name="Benny G.L."/>
            <person name="Smith M.E."/>
            <person name="James T.Y."/>
            <person name="Grigoriev I.V."/>
        </authorList>
    </citation>
    <scope>NUCLEOTIDE SEQUENCE [LARGE SCALE GENOMIC DNA]</scope>
</reference>
<accession>A0A4P9WPG1</accession>
<keyword evidence="3" id="KW-1185">Reference proteome</keyword>
<sequence length="328" mass="36483">MDKMVDNAASVPCKTVIFFFFKMRERKSSTPSQQFTAKLEDSSIGCNVFSAHKMTSMYIWQDDGQLDSDLWSIHNLATPYPLPPGLSDSISIIAACNSMQFESARQDIISLYLSYALHTVDPDVKFFTIAEEININIIKKVKYDSISETLQYKGPIDFLVSYSVNARSKAKHILSDAALLDVKANHQTTFEAALGQVIPQAASILCHPRNAVRSSGAYQPHWACSDGQRWVFGCVRPEGAGTLVWVHMTDELKGHLKPALDNKGRELVFNHVVGWVSREFLSMPWNSLVDLPEMGDYSDEEADGLEDDPDTGLSLTNSVVDPLSSVRL</sequence>
<proteinExistence type="predicted"/>
<evidence type="ECO:0000313" key="2">
    <source>
        <dbReference type="EMBL" id="RKO93130.1"/>
    </source>
</evidence>
<dbReference type="AlphaFoldDB" id="A0A4P9WPG1"/>
<feature type="compositionally biased region" description="Acidic residues" evidence="1">
    <location>
        <begin position="296"/>
        <end position="310"/>
    </location>
</feature>
<gene>
    <name evidence="2" type="ORF">BDK51DRAFT_31299</name>
</gene>
<evidence type="ECO:0000313" key="3">
    <source>
        <dbReference type="Proteomes" id="UP000269721"/>
    </source>
</evidence>
<evidence type="ECO:0000256" key="1">
    <source>
        <dbReference type="SAM" id="MobiDB-lite"/>
    </source>
</evidence>
<dbReference type="EMBL" id="KZ994361">
    <property type="protein sequence ID" value="RKO93130.1"/>
    <property type="molecule type" value="Genomic_DNA"/>
</dbReference>
<protein>
    <submittedName>
        <fullName evidence="2">Uncharacterized protein</fullName>
    </submittedName>
</protein>
<organism evidence="2 3">
    <name type="scientific">Blyttiomyces helicus</name>
    <dbReference type="NCBI Taxonomy" id="388810"/>
    <lineage>
        <taxon>Eukaryota</taxon>
        <taxon>Fungi</taxon>
        <taxon>Fungi incertae sedis</taxon>
        <taxon>Chytridiomycota</taxon>
        <taxon>Chytridiomycota incertae sedis</taxon>
        <taxon>Chytridiomycetes</taxon>
        <taxon>Chytridiomycetes incertae sedis</taxon>
        <taxon>Blyttiomyces</taxon>
    </lineage>
</organism>